<dbReference type="AlphaFoldDB" id="B5VM97"/>
<proteinExistence type="predicted"/>
<evidence type="ECO:0000256" key="1">
    <source>
        <dbReference type="SAM" id="Phobius"/>
    </source>
</evidence>
<feature type="transmembrane region" description="Helical" evidence="1">
    <location>
        <begin position="75"/>
        <end position="95"/>
    </location>
</feature>
<reference evidence="2 3" key="1">
    <citation type="journal article" date="2008" name="FEMS Yeast Res.">
        <title>Comparative genome analysis of a Saccharomyces cerevisiae wine strain.</title>
        <authorList>
            <person name="Borneman A.R."/>
            <person name="Forgan A.H."/>
            <person name="Pretorius I.S."/>
            <person name="Chambers P.J."/>
        </authorList>
    </citation>
    <scope>NUCLEOTIDE SEQUENCE [LARGE SCALE GENOMIC DNA]</scope>
    <source>
        <strain evidence="2 3">AWRI1631</strain>
    </source>
</reference>
<name>B5VM97_YEAS6</name>
<keyword evidence="1" id="KW-0472">Membrane</keyword>
<evidence type="ECO:0000313" key="3">
    <source>
        <dbReference type="Proteomes" id="UP000008988"/>
    </source>
</evidence>
<keyword evidence="1" id="KW-1133">Transmembrane helix</keyword>
<protein>
    <submittedName>
        <fullName evidence="2">Uncharacterized protein</fullName>
    </submittedName>
</protein>
<organism evidence="2 3">
    <name type="scientific">Saccharomyces cerevisiae (strain AWRI1631)</name>
    <name type="common">Baker's yeast</name>
    <dbReference type="NCBI Taxonomy" id="545124"/>
    <lineage>
        <taxon>Eukaryota</taxon>
        <taxon>Fungi</taxon>
        <taxon>Dikarya</taxon>
        <taxon>Ascomycota</taxon>
        <taxon>Saccharomycotina</taxon>
        <taxon>Saccharomycetes</taxon>
        <taxon>Saccharomycetales</taxon>
        <taxon>Saccharomycetaceae</taxon>
        <taxon>Saccharomyces</taxon>
    </lineage>
</organism>
<dbReference type="Proteomes" id="UP000008988">
    <property type="component" value="Unassembled WGS sequence"/>
</dbReference>
<gene>
    <name evidence="2" type="ORF">AWRI1631_111650</name>
</gene>
<sequence>MEFLDSRTGTTVEDQEQWLFFLATNLFSGVLLVFSQDFWSQSDVTSVQTVTVTESSSNGEVWRDWVQSLVDVVNLFWLGVQVFLVSVFVVNTIFFTTGNTDFHF</sequence>
<dbReference type="EMBL" id="ABSV01001473">
    <property type="protein sequence ID" value="EDZ70946.1"/>
    <property type="molecule type" value="Genomic_DNA"/>
</dbReference>
<comment type="caution">
    <text evidence="2">The sequence shown here is derived from an EMBL/GenBank/DDBJ whole genome shotgun (WGS) entry which is preliminary data.</text>
</comment>
<evidence type="ECO:0000313" key="2">
    <source>
        <dbReference type="EMBL" id="EDZ70946.1"/>
    </source>
</evidence>
<keyword evidence="1" id="KW-0812">Transmembrane</keyword>
<accession>B5VM97</accession>